<dbReference type="InterPro" id="IPR050130">
    <property type="entry name" value="ClpA_ClpB"/>
</dbReference>
<dbReference type="RefSeq" id="XP_020047740.1">
    <property type="nucleotide sequence ID" value="XM_020193066.1"/>
</dbReference>
<dbReference type="FunCoup" id="A0A1D2VIT7">
    <property type="interactions" value="216"/>
</dbReference>
<dbReference type="PRINTS" id="PR00300">
    <property type="entry name" value="CLPPROTEASEA"/>
</dbReference>
<dbReference type="InterPro" id="IPR019489">
    <property type="entry name" value="Clp_ATPase_C"/>
</dbReference>
<feature type="domain" description="Clp ATPase C-terminal" evidence="8">
    <location>
        <begin position="542"/>
        <end position="632"/>
    </location>
</feature>
<dbReference type="InterPro" id="IPR028299">
    <property type="entry name" value="ClpA/B_CS2"/>
</dbReference>
<accession>A0A1D2VIT7</accession>
<dbReference type="EMBL" id="KV454479">
    <property type="protein sequence ID" value="ODV61433.1"/>
    <property type="molecule type" value="Genomic_DNA"/>
</dbReference>
<evidence type="ECO:0000259" key="8">
    <source>
        <dbReference type="SMART" id="SM01086"/>
    </source>
</evidence>
<organism evidence="9 10">
    <name type="scientific">Ascoidea rubescens DSM 1968</name>
    <dbReference type="NCBI Taxonomy" id="1344418"/>
    <lineage>
        <taxon>Eukaryota</taxon>
        <taxon>Fungi</taxon>
        <taxon>Dikarya</taxon>
        <taxon>Ascomycota</taxon>
        <taxon>Saccharomycotina</taxon>
        <taxon>Saccharomycetes</taxon>
        <taxon>Ascoideaceae</taxon>
        <taxon>Ascoidea</taxon>
    </lineage>
</organism>
<evidence type="ECO:0000256" key="3">
    <source>
        <dbReference type="ARBA" id="ARBA00022741"/>
    </source>
</evidence>
<evidence type="ECO:0000313" key="10">
    <source>
        <dbReference type="Proteomes" id="UP000095038"/>
    </source>
</evidence>
<dbReference type="InterPro" id="IPR001270">
    <property type="entry name" value="ClpA/B"/>
</dbReference>
<evidence type="ECO:0000256" key="6">
    <source>
        <dbReference type="SAM" id="Coils"/>
    </source>
</evidence>
<keyword evidence="4" id="KW-0067">ATP-binding</keyword>
<dbReference type="PROSITE" id="PS00871">
    <property type="entry name" value="CLPAB_2"/>
    <property type="match status" value="1"/>
</dbReference>
<dbReference type="PANTHER" id="PTHR11638:SF176">
    <property type="entry name" value="HEAT SHOCK PROTEIN 78, MITOCHONDRIAL"/>
    <property type="match status" value="1"/>
</dbReference>
<dbReference type="InParanoid" id="A0A1D2VIT7"/>
<dbReference type="AlphaFoldDB" id="A0A1D2VIT7"/>
<dbReference type="Gene3D" id="3.40.50.300">
    <property type="entry name" value="P-loop containing nucleotide triphosphate hydrolases"/>
    <property type="match status" value="3"/>
</dbReference>
<feature type="coiled-coil region" evidence="6">
    <location>
        <begin position="548"/>
        <end position="575"/>
    </location>
</feature>
<keyword evidence="10" id="KW-1185">Reference proteome</keyword>
<dbReference type="InterPro" id="IPR027417">
    <property type="entry name" value="P-loop_NTPase"/>
</dbReference>
<dbReference type="GO" id="GO:0005759">
    <property type="term" value="C:mitochondrial matrix"/>
    <property type="evidence" value="ECO:0007669"/>
    <property type="project" value="EnsemblFungi"/>
</dbReference>
<evidence type="ECO:0000256" key="4">
    <source>
        <dbReference type="ARBA" id="ARBA00022840"/>
    </source>
</evidence>
<evidence type="ECO:0000256" key="1">
    <source>
        <dbReference type="ARBA" id="ARBA00008675"/>
    </source>
</evidence>
<dbReference type="GO" id="GO:0042026">
    <property type="term" value="P:protein refolding"/>
    <property type="evidence" value="ECO:0007669"/>
    <property type="project" value="EnsemblFungi"/>
</dbReference>
<evidence type="ECO:0000256" key="2">
    <source>
        <dbReference type="ARBA" id="ARBA00022737"/>
    </source>
</evidence>
<feature type="domain" description="AAA+ ATPase" evidence="7">
    <location>
        <begin position="367"/>
        <end position="506"/>
    </location>
</feature>
<dbReference type="GO" id="GO:0016887">
    <property type="term" value="F:ATP hydrolysis activity"/>
    <property type="evidence" value="ECO:0007669"/>
    <property type="project" value="EnsemblFungi"/>
</dbReference>
<evidence type="ECO:0008006" key="11">
    <source>
        <dbReference type="Google" id="ProtNLM"/>
    </source>
</evidence>
<keyword evidence="6" id="KW-0175">Coiled coil</keyword>
<reference evidence="10" key="1">
    <citation type="submission" date="2016-05" db="EMBL/GenBank/DDBJ databases">
        <title>Comparative genomics of biotechnologically important yeasts.</title>
        <authorList>
            <consortium name="DOE Joint Genome Institute"/>
            <person name="Riley R."/>
            <person name="Haridas S."/>
            <person name="Wolfe K.H."/>
            <person name="Lopes M.R."/>
            <person name="Hittinger C.T."/>
            <person name="Goker M."/>
            <person name="Salamov A."/>
            <person name="Wisecaver J."/>
            <person name="Long T.M."/>
            <person name="Aerts A.L."/>
            <person name="Barry K."/>
            <person name="Choi C."/>
            <person name="Clum A."/>
            <person name="Coughlan A.Y."/>
            <person name="Deshpande S."/>
            <person name="Douglass A.P."/>
            <person name="Hanson S.J."/>
            <person name="Klenk H.-P."/>
            <person name="Labutti K."/>
            <person name="Lapidus A."/>
            <person name="Lindquist E."/>
            <person name="Lipzen A."/>
            <person name="Meier-Kolthoff J.P."/>
            <person name="Ohm R.A."/>
            <person name="Otillar R.P."/>
            <person name="Pangilinan J."/>
            <person name="Peng Y."/>
            <person name="Rokas A."/>
            <person name="Rosa C.A."/>
            <person name="Scheuner C."/>
            <person name="Sibirny A.A."/>
            <person name="Slot J.C."/>
            <person name="Stielow J.B."/>
            <person name="Sun H."/>
            <person name="Kurtzman C.P."/>
            <person name="Blackwell M."/>
            <person name="Grigoriev I.V."/>
            <person name="Jeffries T.W."/>
        </authorList>
    </citation>
    <scope>NUCLEOTIDE SEQUENCE [LARGE SCALE GENOMIC DNA]</scope>
    <source>
        <strain evidence="10">DSM 1968</strain>
    </source>
</reference>
<keyword evidence="5" id="KW-0143">Chaperone</keyword>
<evidence type="ECO:0000256" key="5">
    <source>
        <dbReference type="ARBA" id="ARBA00023186"/>
    </source>
</evidence>
<protein>
    <recommendedName>
        <fullName evidence="11">P-loop containing nucleoside triphosphate hydrolase protein</fullName>
    </recommendedName>
</protein>
<dbReference type="SUPFAM" id="SSF52540">
    <property type="entry name" value="P-loop containing nucleoside triphosphate hydrolases"/>
    <property type="match status" value="2"/>
</dbReference>
<keyword evidence="2" id="KW-0677">Repeat</keyword>
<gene>
    <name evidence="9" type="ORF">ASCRUDRAFT_75450</name>
</gene>
<sequence>MAGSKFRGDIEERLKSILNEIQNSNDKIILFIDEIHLIMNLGKTEGSIDVSNFLKPALARSLHCIGATTIDEYRKFIEKDLALARRFQKVIIKEPTVMDTISILRGLKERYEVHHGVRITDSALITAASLSNRYITDRFLPDKAIDLVDEACSSLRLQHESKPDPIQNLDSEIMTIQIELESLKKETDPNSIERKEKLNNVLKEKQEKINKLTETWIKEKTEIDKIKNAKADLEKAKIDLEAAQREGDYAKASELRYSTIPNLEKSLPKDSTTSTSLINLQNASDSSANEEENLNLLHDAVTSEDISVVISKMTGIPLNSLLKGDKDRLLYMEDSLKLRVIGQDEAIHSISDAVRLQRAGLTSEKRPIASFMFLGPTGTGKTELTKTLAEFLFDNENSIVRFDMSEFQEKHTVSRLIGAPPGYVGYENSGELTEAVRRKPYSIVLFDEFEKAHHDVSKLLLQVLDEGQLTDSQGNKIDFKNTIIVMTSNIGQNVLLRENIDENDASGEISKKVKDEVIEIMKHSYPPEFINRVDEIIVFNRLSKQSLKKIVNIRIKEIQDRLKEKKIELKLSEESEQWLVDHGYDPMYGARPLNRLIQKEILNPLARLLIKGQIRHNEDVYIEVNDHNKLVVKPNHEVEEKK</sequence>
<evidence type="ECO:0000259" key="7">
    <source>
        <dbReference type="SMART" id="SM00382"/>
    </source>
</evidence>
<dbReference type="GO" id="GO:0043335">
    <property type="term" value="P:protein unfolding"/>
    <property type="evidence" value="ECO:0007669"/>
    <property type="project" value="EnsemblFungi"/>
</dbReference>
<dbReference type="FunFam" id="3.40.50.300:FF:000120">
    <property type="entry name" value="ATP-dependent chaperone ClpB"/>
    <property type="match status" value="1"/>
</dbReference>
<comment type="similarity">
    <text evidence="1">Belongs to the ClpA/ClpB family.</text>
</comment>
<dbReference type="SMART" id="SM00382">
    <property type="entry name" value="AAA"/>
    <property type="match status" value="1"/>
</dbReference>
<dbReference type="Pfam" id="PF00004">
    <property type="entry name" value="AAA"/>
    <property type="match status" value="1"/>
</dbReference>
<dbReference type="OrthoDB" id="47330at2759"/>
<dbReference type="GeneID" id="30966702"/>
<dbReference type="PANTHER" id="PTHR11638">
    <property type="entry name" value="ATP-DEPENDENT CLP PROTEASE"/>
    <property type="match status" value="1"/>
</dbReference>
<dbReference type="InterPro" id="IPR003959">
    <property type="entry name" value="ATPase_AAA_core"/>
</dbReference>
<dbReference type="GO" id="GO:0034605">
    <property type="term" value="P:cellular response to heat"/>
    <property type="evidence" value="ECO:0007669"/>
    <property type="project" value="EnsemblFungi"/>
</dbReference>
<keyword evidence="3" id="KW-0547">Nucleotide-binding</keyword>
<dbReference type="FunFam" id="1.10.8.60:FF:000017">
    <property type="entry name" value="ATP-dependent chaperone ClpB"/>
    <property type="match status" value="1"/>
</dbReference>
<name>A0A1D2VIT7_9ASCO</name>
<dbReference type="Pfam" id="PF17871">
    <property type="entry name" value="AAA_lid_9"/>
    <property type="match status" value="1"/>
</dbReference>
<dbReference type="InterPro" id="IPR041546">
    <property type="entry name" value="ClpA/ClpB_AAA_lid"/>
</dbReference>
<dbReference type="Proteomes" id="UP000095038">
    <property type="component" value="Unassembled WGS sequence"/>
</dbReference>
<dbReference type="SMART" id="SM01086">
    <property type="entry name" value="ClpB_D2-small"/>
    <property type="match status" value="1"/>
</dbReference>
<dbReference type="InterPro" id="IPR003593">
    <property type="entry name" value="AAA+_ATPase"/>
</dbReference>
<dbReference type="FunFam" id="3.40.50.300:FF:000025">
    <property type="entry name" value="ATP-dependent Clp protease subunit"/>
    <property type="match status" value="1"/>
</dbReference>
<dbReference type="Pfam" id="PF10431">
    <property type="entry name" value="ClpB_D2-small"/>
    <property type="match status" value="1"/>
</dbReference>
<dbReference type="Pfam" id="PF07724">
    <property type="entry name" value="AAA_2"/>
    <property type="match status" value="1"/>
</dbReference>
<dbReference type="Gene3D" id="1.10.8.60">
    <property type="match status" value="1"/>
</dbReference>
<proteinExistence type="inferred from homology"/>
<dbReference type="CDD" id="cd19499">
    <property type="entry name" value="RecA-like_ClpB_Hsp104-like"/>
    <property type="match status" value="1"/>
</dbReference>
<dbReference type="STRING" id="1344418.A0A1D2VIT7"/>
<dbReference type="GO" id="GO:0005524">
    <property type="term" value="F:ATP binding"/>
    <property type="evidence" value="ECO:0007669"/>
    <property type="project" value="UniProtKB-KW"/>
</dbReference>
<evidence type="ECO:0000313" key="9">
    <source>
        <dbReference type="EMBL" id="ODV61433.1"/>
    </source>
</evidence>
<dbReference type="GO" id="GO:0050821">
    <property type="term" value="P:protein stabilization"/>
    <property type="evidence" value="ECO:0007669"/>
    <property type="project" value="EnsemblFungi"/>
</dbReference>
<feature type="coiled-coil region" evidence="6">
    <location>
        <begin position="166"/>
        <end position="246"/>
    </location>
</feature>
<dbReference type="GO" id="GO:0051787">
    <property type="term" value="F:misfolded protein binding"/>
    <property type="evidence" value="ECO:0007669"/>
    <property type="project" value="EnsemblFungi"/>
</dbReference>